<dbReference type="SUPFAM" id="SSF51726">
    <property type="entry name" value="UROD/MetE-like"/>
    <property type="match status" value="1"/>
</dbReference>
<dbReference type="PANTHER" id="PTHR47099">
    <property type="entry name" value="METHYLCOBAMIDE:COM METHYLTRANSFERASE MTBA"/>
    <property type="match status" value="1"/>
</dbReference>
<dbReference type="RefSeq" id="WP_054874663.1">
    <property type="nucleotide sequence ID" value="NZ_LKET01000029.1"/>
</dbReference>
<dbReference type="STRING" id="36849.OXPF_15910"/>
<proteinExistence type="predicted"/>
<evidence type="ECO:0000259" key="1">
    <source>
        <dbReference type="Pfam" id="PF01208"/>
    </source>
</evidence>
<dbReference type="InterPro" id="IPR000257">
    <property type="entry name" value="Uroporphyrinogen_deCOase"/>
</dbReference>
<accession>A0A0P8YXL4</accession>
<feature type="domain" description="Uroporphyrinogen decarboxylase (URO-D)" evidence="1">
    <location>
        <begin position="193"/>
        <end position="382"/>
    </location>
</feature>
<dbReference type="GO" id="GO:0006779">
    <property type="term" value="P:porphyrin-containing compound biosynthetic process"/>
    <property type="evidence" value="ECO:0007669"/>
    <property type="project" value="InterPro"/>
</dbReference>
<dbReference type="OrthoDB" id="9780425at2"/>
<dbReference type="PANTHER" id="PTHR47099:SF1">
    <property type="entry name" value="METHYLCOBAMIDE:COM METHYLTRANSFERASE MTBA"/>
    <property type="match status" value="1"/>
</dbReference>
<comment type="caution">
    <text evidence="2">The sequence shown here is derived from an EMBL/GenBank/DDBJ whole genome shotgun (WGS) entry which is preliminary data.</text>
</comment>
<dbReference type="GO" id="GO:0004853">
    <property type="term" value="F:uroporphyrinogen decarboxylase activity"/>
    <property type="evidence" value="ECO:0007669"/>
    <property type="project" value="InterPro"/>
</dbReference>
<evidence type="ECO:0000313" key="2">
    <source>
        <dbReference type="EMBL" id="KPU44508.1"/>
    </source>
</evidence>
<gene>
    <name evidence="2" type="ORF">OXPF_15910</name>
</gene>
<organism evidence="2 3">
    <name type="scientific">Oxobacter pfennigii</name>
    <dbReference type="NCBI Taxonomy" id="36849"/>
    <lineage>
        <taxon>Bacteria</taxon>
        <taxon>Bacillati</taxon>
        <taxon>Bacillota</taxon>
        <taxon>Clostridia</taxon>
        <taxon>Eubacteriales</taxon>
        <taxon>Clostridiaceae</taxon>
        <taxon>Oxobacter</taxon>
    </lineage>
</organism>
<name>A0A0P8YXL4_9CLOT</name>
<evidence type="ECO:0000313" key="3">
    <source>
        <dbReference type="Proteomes" id="UP000050326"/>
    </source>
</evidence>
<dbReference type="InterPro" id="IPR052024">
    <property type="entry name" value="Methanogen_methyltrans"/>
</dbReference>
<sequence length="387" mass="44929">MADLQALYNERVERMEKVYNRGIPDRVPVYSMVDNYAIHYAGYTLKEVIEDEEKQYRAYEKIMLDFFWDSTMYSGVTKAMKFFNKLGGGTFKVTDSLQVEGGAAEIMNADEYKELAKDPAKFMLNVLYPRKYGLFTEDISFEEKYKRFASAVDELFAFLDLGKRNTQRLKDEHGILVSRGATMFMPLDIILDFLRDFQGTMLDIRRRPQEVAEACDALADYLLQMIEDSYPNHIPGHMIFIPLHVPQFLRPKAFEQVYWPSFKKILDAFSKKGYKALCYFERNWEHLYDYLQELPKNTVVGLFEDDDIRKAKKELGHIMCIAGGMPVNKLMYGTKEECVDYTKSLLDDMAPGGGYIFCSNVILHNAKDAKPENLRAVNEYVRDNGKY</sequence>
<dbReference type="Pfam" id="PF01208">
    <property type="entry name" value="URO-D"/>
    <property type="match status" value="1"/>
</dbReference>
<dbReference type="PATRIC" id="fig|36849.3.peg.1680"/>
<dbReference type="Proteomes" id="UP000050326">
    <property type="component" value="Unassembled WGS sequence"/>
</dbReference>
<dbReference type="EMBL" id="LKET01000029">
    <property type="protein sequence ID" value="KPU44508.1"/>
    <property type="molecule type" value="Genomic_DNA"/>
</dbReference>
<protein>
    <submittedName>
        <fullName evidence="2">Uroporphyrinogen decarboxylase (URO-D)</fullName>
    </submittedName>
</protein>
<dbReference type="AlphaFoldDB" id="A0A0P8YXL4"/>
<reference evidence="2 3" key="1">
    <citation type="submission" date="2015-09" db="EMBL/GenBank/DDBJ databases">
        <title>Genome sequence of Oxobacter pfennigii DSM 3222.</title>
        <authorList>
            <person name="Poehlein A."/>
            <person name="Bengelsdorf F.R."/>
            <person name="Schiel-Bengelsdorf B."/>
            <person name="Duerre P."/>
            <person name="Daniel R."/>
        </authorList>
    </citation>
    <scope>NUCLEOTIDE SEQUENCE [LARGE SCALE GENOMIC DNA]</scope>
    <source>
        <strain evidence="2 3">DSM 3222</strain>
    </source>
</reference>
<dbReference type="InterPro" id="IPR038071">
    <property type="entry name" value="UROD/MetE-like_sf"/>
</dbReference>
<dbReference type="Gene3D" id="3.20.20.210">
    <property type="match status" value="1"/>
</dbReference>
<keyword evidence="3" id="KW-1185">Reference proteome</keyword>